<reference evidence="1 2" key="1">
    <citation type="submission" date="2020-08" db="EMBL/GenBank/DDBJ databases">
        <title>Dyella sp. G9 isolated from forest soil.</title>
        <authorList>
            <person name="Fu J."/>
            <person name="Qiu L."/>
        </authorList>
    </citation>
    <scope>NUCLEOTIDE SEQUENCE [LARGE SCALE GENOMIC DNA]</scope>
    <source>
        <strain evidence="1 2">G9</strain>
    </source>
</reference>
<sequence length="99" mass="10647">MTVFNELDASLAHVGERAGFGLIPREGKSLFRVADDADVSDLLSHLQCMLRGMKQIAEDAVGSENIGPDVAWLLAGLMEQAGAIAEELEVPLRSVQRAK</sequence>
<dbReference type="Proteomes" id="UP000515873">
    <property type="component" value="Chromosome"/>
</dbReference>
<gene>
    <name evidence="1" type="ORF">H8F01_18235</name>
</gene>
<organism evidence="1 2">
    <name type="scientific">Dyella telluris</name>
    <dbReference type="NCBI Taxonomy" id="2763498"/>
    <lineage>
        <taxon>Bacteria</taxon>
        <taxon>Pseudomonadati</taxon>
        <taxon>Pseudomonadota</taxon>
        <taxon>Gammaproteobacteria</taxon>
        <taxon>Lysobacterales</taxon>
        <taxon>Rhodanobacteraceae</taxon>
        <taxon>Dyella</taxon>
    </lineage>
</organism>
<keyword evidence="2" id="KW-1185">Reference proteome</keyword>
<dbReference type="AlphaFoldDB" id="A0A7G8Q2H8"/>
<proteinExistence type="predicted"/>
<dbReference type="KEGG" id="dtl:H8F01_18235"/>
<protein>
    <submittedName>
        <fullName evidence="1">Uncharacterized protein</fullName>
    </submittedName>
</protein>
<dbReference type="EMBL" id="CP060412">
    <property type="protein sequence ID" value="QNK00986.1"/>
    <property type="molecule type" value="Genomic_DNA"/>
</dbReference>
<accession>A0A7G8Q2H8</accession>
<evidence type="ECO:0000313" key="1">
    <source>
        <dbReference type="EMBL" id="QNK00986.1"/>
    </source>
</evidence>
<dbReference type="RefSeq" id="WP_187056450.1">
    <property type="nucleotide sequence ID" value="NZ_CP060412.1"/>
</dbReference>
<name>A0A7G8Q2H8_9GAMM</name>
<evidence type="ECO:0000313" key="2">
    <source>
        <dbReference type="Proteomes" id="UP000515873"/>
    </source>
</evidence>